<organism evidence="2">
    <name type="scientific">Selaginella moellendorffii</name>
    <name type="common">Spikemoss</name>
    <dbReference type="NCBI Taxonomy" id="88036"/>
    <lineage>
        <taxon>Eukaryota</taxon>
        <taxon>Viridiplantae</taxon>
        <taxon>Streptophyta</taxon>
        <taxon>Embryophyta</taxon>
        <taxon>Tracheophyta</taxon>
        <taxon>Lycopodiopsida</taxon>
        <taxon>Selaginellales</taxon>
        <taxon>Selaginellaceae</taxon>
        <taxon>Selaginella</taxon>
    </lineage>
</organism>
<reference evidence="1 2" key="1">
    <citation type="journal article" date="2011" name="Science">
        <title>The Selaginella genome identifies genetic changes associated with the evolution of vascular plants.</title>
        <authorList>
            <person name="Banks J.A."/>
            <person name="Nishiyama T."/>
            <person name="Hasebe M."/>
            <person name="Bowman J.L."/>
            <person name="Gribskov M."/>
            <person name="dePamphilis C."/>
            <person name="Albert V.A."/>
            <person name="Aono N."/>
            <person name="Aoyama T."/>
            <person name="Ambrose B.A."/>
            <person name="Ashton N.W."/>
            <person name="Axtell M.J."/>
            <person name="Barker E."/>
            <person name="Barker M.S."/>
            <person name="Bennetzen J.L."/>
            <person name="Bonawitz N.D."/>
            <person name="Chapple C."/>
            <person name="Cheng C."/>
            <person name="Correa L.G."/>
            <person name="Dacre M."/>
            <person name="DeBarry J."/>
            <person name="Dreyer I."/>
            <person name="Elias M."/>
            <person name="Engstrom E.M."/>
            <person name="Estelle M."/>
            <person name="Feng L."/>
            <person name="Finet C."/>
            <person name="Floyd S.K."/>
            <person name="Frommer W.B."/>
            <person name="Fujita T."/>
            <person name="Gramzow L."/>
            <person name="Gutensohn M."/>
            <person name="Harholt J."/>
            <person name="Hattori M."/>
            <person name="Heyl A."/>
            <person name="Hirai T."/>
            <person name="Hiwatashi Y."/>
            <person name="Ishikawa M."/>
            <person name="Iwata M."/>
            <person name="Karol K.G."/>
            <person name="Koehler B."/>
            <person name="Kolukisaoglu U."/>
            <person name="Kubo M."/>
            <person name="Kurata T."/>
            <person name="Lalonde S."/>
            <person name="Li K."/>
            <person name="Li Y."/>
            <person name="Litt A."/>
            <person name="Lyons E."/>
            <person name="Manning G."/>
            <person name="Maruyama T."/>
            <person name="Michael T.P."/>
            <person name="Mikami K."/>
            <person name="Miyazaki S."/>
            <person name="Morinaga S."/>
            <person name="Murata T."/>
            <person name="Mueller-Roeber B."/>
            <person name="Nelson D.R."/>
            <person name="Obara M."/>
            <person name="Oguri Y."/>
            <person name="Olmstead R.G."/>
            <person name="Onodera N."/>
            <person name="Petersen B.L."/>
            <person name="Pils B."/>
            <person name="Prigge M."/>
            <person name="Rensing S.A."/>
            <person name="Riano-Pachon D.M."/>
            <person name="Roberts A.W."/>
            <person name="Sato Y."/>
            <person name="Scheller H.V."/>
            <person name="Schulz B."/>
            <person name="Schulz C."/>
            <person name="Shakirov E.V."/>
            <person name="Shibagaki N."/>
            <person name="Shinohara N."/>
            <person name="Shippen D.E."/>
            <person name="Soerensen I."/>
            <person name="Sotooka R."/>
            <person name="Sugimoto N."/>
            <person name="Sugita M."/>
            <person name="Sumikawa N."/>
            <person name="Tanurdzic M."/>
            <person name="Theissen G."/>
            <person name="Ulvskov P."/>
            <person name="Wakazuki S."/>
            <person name="Weng J.K."/>
            <person name="Willats W.W."/>
            <person name="Wipf D."/>
            <person name="Wolf P.G."/>
            <person name="Yang L."/>
            <person name="Zimmer A.D."/>
            <person name="Zhu Q."/>
            <person name="Mitros T."/>
            <person name="Hellsten U."/>
            <person name="Loque D."/>
            <person name="Otillar R."/>
            <person name="Salamov A."/>
            <person name="Schmutz J."/>
            <person name="Shapiro H."/>
            <person name="Lindquist E."/>
            <person name="Lucas S."/>
            <person name="Rokhsar D."/>
            <person name="Grigoriev I.V."/>
        </authorList>
    </citation>
    <scope>NUCLEOTIDE SEQUENCE [LARGE SCALE GENOMIC DNA]</scope>
</reference>
<keyword evidence="2" id="KW-1185">Reference proteome</keyword>
<evidence type="ECO:0000313" key="1">
    <source>
        <dbReference type="EMBL" id="EFJ07348.1"/>
    </source>
</evidence>
<dbReference type="Gramene" id="EFJ07348">
    <property type="protein sequence ID" value="EFJ07348"/>
    <property type="gene ID" value="SELMODRAFT_448503"/>
</dbReference>
<proteinExistence type="predicted"/>
<dbReference type="STRING" id="88036.D8T7H6"/>
<dbReference type="eggNOG" id="ENOG502SE0M">
    <property type="taxonomic scope" value="Eukaryota"/>
</dbReference>
<sequence length="82" mass="9324">MDDQASAIEEEYILLDLEEVFHGGAIPTNCPYTLSGLDTLNPILTLGNGLKLVRLSFFSRRTYLKLSDRRVRGHCRVLHCFL</sequence>
<dbReference type="AlphaFoldDB" id="D8T7H6"/>
<dbReference type="EMBL" id="GL377686">
    <property type="protein sequence ID" value="EFJ07348.1"/>
    <property type="molecule type" value="Genomic_DNA"/>
</dbReference>
<accession>D8T7H6</accession>
<dbReference type="InterPro" id="IPR042771">
    <property type="entry name" value="GTF3C6-like"/>
</dbReference>
<dbReference type="FunCoup" id="D8T7H6">
    <property type="interactions" value="94"/>
</dbReference>
<protein>
    <submittedName>
        <fullName evidence="1">Uncharacterized protein</fullName>
    </submittedName>
</protein>
<dbReference type="PANTHER" id="PTHR21860:SF2">
    <property type="entry name" value="GENERAL TRANSCRIPTION FACTOR 3C POLYPEPTIDE 6"/>
    <property type="match status" value="1"/>
</dbReference>
<dbReference type="HOGENOM" id="CLU_2562696_0_0_1"/>
<dbReference type="KEGG" id="smo:SELMODRAFT_448503"/>
<name>D8T7H6_SELML</name>
<dbReference type="InParanoid" id="D8T7H6"/>
<evidence type="ECO:0000313" key="2">
    <source>
        <dbReference type="Proteomes" id="UP000001514"/>
    </source>
</evidence>
<dbReference type="GO" id="GO:0006383">
    <property type="term" value="P:transcription by RNA polymerase III"/>
    <property type="evidence" value="ECO:0000318"/>
    <property type="project" value="GO_Central"/>
</dbReference>
<dbReference type="Proteomes" id="UP000001514">
    <property type="component" value="Unassembled WGS sequence"/>
</dbReference>
<dbReference type="PANTHER" id="PTHR21860">
    <property type="entry name" value="TRANSCRIPTION INITIATION FACTOR IIIC TFIIIC , POLYPEPTIDE 6-RELATED"/>
    <property type="match status" value="1"/>
</dbReference>
<dbReference type="GO" id="GO:0000127">
    <property type="term" value="C:transcription factor TFIIIC complex"/>
    <property type="evidence" value="ECO:0000318"/>
    <property type="project" value="GO_Central"/>
</dbReference>
<gene>
    <name evidence="1" type="ORF">SELMODRAFT_448503</name>
</gene>